<dbReference type="Pfam" id="PF03431">
    <property type="entry name" value="RNA_replicase_B"/>
    <property type="match status" value="1"/>
</dbReference>
<evidence type="ECO:0000256" key="3">
    <source>
        <dbReference type="ARBA" id="ARBA00022679"/>
    </source>
</evidence>
<feature type="binding site" evidence="9">
    <location>
        <position position="355"/>
    </location>
    <ligand>
        <name>Mg(2+)</name>
        <dbReference type="ChEBI" id="CHEBI:18420"/>
        <label>2</label>
    </ligand>
</feature>
<keyword evidence="4" id="KW-0548">Nucleotidyltransferase</keyword>
<evidence type="ECO:0000256" key="8">
    <source>
        <dbReference type="ARBA" id="ARBA00048744"/>
    </source>
</evidence>
<keyword evidence="3" id="KW-0808">Transferase</keyword>
<dbReference type="SUPFAM" id="SSF56672">
    <property type="entry name" value="DNA/RNA polymerases"/>
    <property type="match status" value="1"/>
</dbReference>
<protein>
    <recommendedName>
        <fullName evidence="1">RNA-directed RNA polymerase</fullName>
        <ecNumber evidence="1">2.7.7.48</ecNumber>
    </recommendedName>
    <alternativeName>
        <fullName evidence="7">RNA replicase beta chain</fullName>
    </alternativeName>
</protein>
<feature type="binding site" evidence="9">
    <location>
        <position position="440"/>
    </location>
    <ligand>
        <name>Mg(2+)</name>
        <dbReference type="ChEBI" id="CHEBI:18420"/>
        <label>2</label>
    </ligand>
</feature>
<evidence type="ECO:0000256" key="6">
    <source>
        <dbReference type="ARBA" id="ARBA00022953"/>
    </source>
</evidence>
<dbReference type="GO" id="GO:0000166">
    <property type="term" value="F:nucleotide binding"/>
    <property type="evidence" value="ECO:0007669"/>
    <property type="project" value="UniProtKB-KW"/>
</dbReference>
<evidence type="ECO:0000256" key="5">
    <source>
        <dbReference type="ARBA" id="ARBA00022741"/>
    </source>
</evidence>
<dbReference type="EC" id="2.7.7.48" evidence="1"/>
<evidence type="ECO:0000313" key="12">
    <source>
        <dbReference type="EMBL" id="QDH88864.1"/>
    </source>
</evidence>
<comment type="catalytic activity">
    <reaction evidence="8">
        <text>RNA(n) + a ribonucleoside 5'-triphosphate = RNA(n+1) + diphosphate</text>
        <dbReference type="Rhea" id="RHEA:21248"/>
        <dbReference type="Rhea" id="RHEA-COMP:14527"/>
        <dbReference type="Rhea" id="RHEA-COMP:17342"/>
        <dbReference type="ChEBI" id="CHEBI:33019"/>
        <dbReference type="ChEBI" id="CHEBI:61557"/>
        <dbReference type="ChEBI" id="CHEBI:140395"/>
        <dbReference type="EC" id="2.7.7.48"/>
    </reaction>
</comment>
<dbReference type="InterPro" id="IPR000477">
    <property type="entry name" value="RT_dom"/>
</dbReference>
<accession>A0A514D5H8</accession>
<name>A0A514D5H8_9VIRU</name>
<evidence type="ECO:0000259" key="11">
    <source>
        <dbReference type="PROSITE" id="PS50878"/>
    </source>
</evidence>
<comment type="cofactor">
    <cofactor evidence="9">
        <name>Mg(2+)</name>
        <dbReference type="ChEBI" id="CHEBI:18420"/>
    </cofactor>
    <text evidence="9">Binds 2 Mg(2+) per subunit.</text>
</comment>
<keyword evidence="6" id="KW-0693">Viral RNA replication</keyword>
<dbReference type="GO" id="GO:0003968">
    <property type="term" value="F:RNA-directed RNA polymerase activity"/>
    <property type="evidence" value="ECO:0007669"/>
    <property type="project" value="UniProtKB-KW"/>
</dbReference>
<keyword evidence="9" id="KW-0460">Magnesium</keyword>
<feature type="binding site" evidence="9">
    <location>
        <position position="439"/>
    </location>
    <ligand>
        <name>Mg(2+)</name>
        <dbReference type="ChEBI" id="CHEBI:18420"/>
        <label>2</label>
    </ligand>
</feature>
<sequence>MEIIKSLDEQKFIAAVLRDVFETHADVFNYNSRENTLRRVKDRLSSEGMGFLTKSLPKLGKALDKALSLAQPLNANILGFEALDASQLPRLLGELFVLVLDPTGLPLQEPSVGAIRSLRQFLYLFYKYELPYSAEDESKVISKFEQTEVDLVDVSKKLALVSRRLDLRYNCRFERSQNRLSLLSPRQYEWVLKEDITLDVITEARRLLKTLFAHFDPYDIVPRHGPGAVASGQRYPWQKYQWTNIADRLSDQFPLDAYFSATLGQVCDERDRFQKISSEVLPAKVVLVPKDSRGPRLISCEPVDFQWIQQGVSRAIVDLVERHPLTKDNVMFTNQQANQFGALLGSSTGRYATLDLQEASDRISVELVRLLFPERITNVLLDCRTSATKLPDGRVLPLCKFAPMGSALCFPIMALSIWAILTAVAKDKESRERILVYGDDVVVQTAQAEDAIMWLESFGLKVNKDKSCLSGRFRESCGVDAFNGENVTPVRLRTVWESSPSAEAYVSWISYANDLFKRSYFYTYNHIVDRLHAIYGAIPAWRDRLSAPSLIEVAPEWTFRVRTCPKGSQKREYRVWDIKCPIVIHELSGWNKLLRFFIESGAADSYTEPDDYDSHKWERAYPPGFGPENWRRPFRVSEYTLRRTSILVRRWR</sequence>
<dbReference type="InterPro" id="IPR007096">
    <property type="entry name" value="RNA-dir_Rpol_cat_phage"/>
</dbReference>
<evidence type="ECO:0000256" key="1">
    <source>
        <dbReference type="ARBA" id="ARBA00012494"/>
    </source>
</evidence>
<proteinExistence type="predicted"/>
<dbReference type="InterPro" id="IPR005093">
    <property type="entry name" value="RNArep_beta"/>
</dbReference>
<dbReference type="PROSITE" id="PS50522">
    <property type="entry name" value="RDRP_PHAGE"/>
    <property type="match status" value="1"/>
</dbReference>
<dbReference type="InterPro" id="IPR043502">
    <property type="entry name" value="DNA/RNA_pol_sf"/>
</dbReference>
<dbReference type="GO" id="GO:0046872">
    <property type="term" value="F:metal ion binding"/>
    <property type="evidence" value="ECO:0007669"/>
    <property type="project" value="UniProtKB-KW"/>
</dbReference>
<dbReference type="PROSITE" id="PS50878">
    <property type="entry name" value="RT_POL"/>
    <property type="match status" value="1"/>
</dbReference>
<evidence type="ECO:0000256" key="2">
    <source>
        <dbReference type="ARBA" id="ARBA00022484"/>
    </source>
</evidence>
<evidence type="ECO:0000256" key="7">
    <source>
        <dbReference type="ARBA" id="ARBA00030248"/>
    </source>
</evidence>
<keyword evidence="2 12" id="KW-0696">RNA-directed RNA polymerase</keyword>
<dbReference type="GO" id="GO:0039694">
    <property type="term" value="P:viral RNA genome replication"/>
    <property type="evidence" value="ECO:0007669"/>
    <property type="project" value="InterPro"/>
</dbReference>
<organism evidence="12">
    <name type="scientific">Leviviridae sp</name>
    <dbReference type="NCBI Taxonomy" id="2027243"/>
    <lineage>
        <taxon>Viruses</taxon>
        <taxon>Riboviria</taxon>
        <taxon>Orthornavirae</taxon>
        <taxon>Lenarviricota</taxon>
        <taxon>Leviviricetes</taxon>
        <taxon>Norzivirales</taxon>
        <taxon>Fiersviridae</taxon>
    </lineage>
</organism>
<evidence type="ECO:0000256" key="9">
    <source>
        <dbReference type="PIRSR" id="PIRSR605093-1"/>
    </source>
</evidence>
<feature type="domain" description="RdRp catalytic" evidence="10">
    <location>
        <begin position="340"/>
        <end position="471"/>
    </location>
</feature>
<dbReference type="EMBL" id="MN034437">
    <property type="protein sequence ID" value="QDH88864.1"/>
    <property type="molecule type" value="Genomic_RNA"/>
</dbReference>
<keyword evidence="9" id="KW-0479">Metal-binding</keyword>
<keyword evidence="5" id="KW-0547">Nucleotide-binding</keyword>
<evidence type="ECO:0000259" key="10">
    <source>
        <dbReference type="PROSITE" id="PS50522"/>
    </source>
</evidence>
<reference evidence="12" key="1">
    <citation type="submission" date="2019-05" db="EMBL/GenBank/DDBJ databases">
        <title>Metatranscriptomic reconstruction reveals RNA viruses with the potential to shape carbon cycling in soil.</title>
        <authorList>
            <person name="Starr E.P."/>
            <person name="Nuccio E."/>
            <person name="Pett-Ridge J."/>
            <person name="Banfield J.F."/>
            <person name="Firestone M.K."/>
        </authorList>
    </citation>
    <scope>NUCLEOTIDE SEQUENCE</scope>
    <source>
        <strain evidence="12">H4_Rhizo_Litter_19_scaffold_2737</strain>
    </source>
</reference>
<feature type="domain" description="Reverse transcriptase" evidence="11">
    <location>
        <begin position="269"/>
        <end position="513"/>
    </location>
</feature>
<evidence type="ECO:0000256" key="4">
    <source>
        <dbReference type="ARBA" id="ARBA00022695"/>
    </source>
</evidence>
<gene>
    <name evidence="12" type="ORF">H4RhizoLitter192737_000001</name>
</gene>